<keyword evidence="5" id="KW-1185">Reference proteome</keyword>
<dbReference type="SMART" id="SM00267">
    <property type="entry name" value="GGDEF"/>
    <property type="match status" value="1"/>
</dbReference>
<dbReference type="Gene3D" id="2.10.70.100">
    <property type="match status" value="1"/>
</dbReference>
<feature type="domain" description="GGDEF" evidence="3">
    <location>
        <begin position="529"/>
        <end position="662"/>
    </location>
</feature>
<proteinExistence type="predicted"/>
<dbReference type="SMART" id="SM00086">
    <property type="entry name" value="PAC"/>
    <property type="match status" value="4"/>
</dbReference>
<dbReference type="PROSITE" id="PS50113">
    <property type="entry name" value="PAC"/>
    <property type="match status" value="2"/>
</dbReference>
<feature type="domain" description="EAL" evidence="2">
    <location>
        <begin position="671"/>
        <end position="922"/>
    </location>
</feature>
<feature type="domain" description="PAC" evidence="1">
    <location>
        <begin position="439"/>
        <end position="490"/>
    </location>
</feature>
<feature type="domain" description="PAC" evidence="1">
    <location>
        <begin position="310"/>
        <end position="363"/>
    </location>
</feature>
<name>A0A640VW14_9RHOB</name>
<dbReference type="RefSeq" id="WP_159979495.1">
    <property type="nucleotide sequence ID" value="NZ_BLIV01000007.1"/>
</dbReference>
<dbReference type="SUPFAM" id="SSF55785">
    <property type="entry name" value="PYP-like sensor domain (PAS domain)"/>
    <property type="match status" value="3"/>
</dbReference>
<dbReference type="InterPro" id="IPR052155">
    <property type="entry name" value="Biofilm_reg_signaling"/>
</dbReference>
<sequence length="931" mass="104232">MPGFFVAPNQTVLCANAAVCATFDTPDLRGTPLRSLIAPDWYTAVMAQIERIREGRSPLDVAIMPLRGAGALHVFSARAVKDDNGEMSGFLCQCADSVHRCDDLRLWQSLPEDLPQRRWICDTTDDAHSLETLNATGDVDPVQGVLSDYLDLVHPKDRNSLENALAALLTAVDQELSLTYRVRRSDGDHVTFFGTGRVTARSDAGVPLQLTMTEVDIKSYAETSTDVISLAESERRWKTAVLSANQGVWDHDFERDRHFLSRTWRELRGLAEKDPVPEATDDWLATIHPQDLAHICEQLSRLNAGETDVINYKFRQRHTNGEWVWFLSRGRVVRRDAQGLPARIIGTDIDITDIKTVEIESQRMAERLDVAMEAAGMARWEYNVTQNRAFWDDRLLNMFGITDGQNIRAADEWATFIHPEDKEATLAYTEQCLHEGRDVDHDYRLVRGDGEIRHIRTRGKFVDDAETGPRYYGVNFDITQDKLRAQELEEARAGLEYESRHDALTGLANRRRLDDVYTSHLTAADDRPGRLAVLHFDIDHFKQINDTLGHDAGDATLKHAADILRRNTPDGALVSRVGGDEFVALLFDAPEDVTLELIAQQIIDEMARPFFYGSQECNIGTSIGIAIASTADAPDTNLFIDADLALYEAKKAGRGRYRFYNARMKEEARRRKNSFDALLAGFDQGEITCHYQPQFDAKTLEITGLEALVRWDNAKFGLIMPDEFLQTAQDMGLLAQFDEIVLRRALYDMNIWLEAGLPVPPISVNVSSNRLNDPSLGDRLRQLDLPRGMLSFELLESAFLDARNDVIDANLKMIAEMGIDIEIDDFGSGHASIASLLQVAPKRLKIDRTLIQPIVASKTQRALVSTIVDIGRMLDIRVVAEGVETAAHVPILQNMGCCYLQGYGLAQPTDAASTAKLLEELAQTQGRLRLA</sequence>
<dbReference type="InterPro" id="IPR000700">
    <property type="entry name" value="PAS-assoc_C"/>
</dbReference>
<dbReference type="CDD" id="cd01948">
    <property type="entry name" value="EAL"/>
    <property type="match status" value="1"/>
</dbReference>
<dbReference type="InterPro" id="IPR001610">
    <property type="entry name" value="PAC"/>
</dbReference>
<dbReference type="Gene3D" id="3.20.20.450">
    <property type="entry name" value="EAL domain"/>
    <property type="match status" value="1"/>
</dbReference>
<organism evidence="4 5">
    <name type="scientific">Roseobacter cerasinus</name>
    <dbReference type="NCBI Taxonomy" id="2602289"/>
    <lineage>
        <taxon>Bacteria</taxon>
        <taxon>Pseudomonadati</taxon>
        <taxon>Pseudomonadota</taxon>
        <taxon>Alphaproteobacteria</taxon>
        <taxon>Rhodobacterales</taxon>
        <taxon>Roseobacteraceae</taxon>
        <taxon>Roseobacter</taxon>
    </lineage>
</organism>
<dbReference type="Pfam" id="PF00990">
    <property type="entry name" value="GGDEF"/>
    <property type="match status" value="1"/>
</dbReference>
<dbReference type="InterPro" id="IPR029787">
    <property type="entry name" value="Nucleotide_cyclase"/>
</dbReference>
<dbReference type="InterPro" id="IPR035965">
    <property type="entry name" value="PAS-like_dom_sf"/>
</dbReference>
<dbReference type="SMART" id="SM00052">
    <property type="entry name" value="EAL"/>
    <property type="match status" value="1"/>
</dbReference>
<evidence type="ECO:0000259" key="1">
    <source>
        <dbReference type="PROSITE" id="PS50113"/>
    </source>
</evidence>
<dbReference type="InterPro" id="IPR000014">
    <property type="entry name" value="PAS"/>
</dbReference>
<dbReference type="InterPro" id="IPR013655">
    <property type="entry name" value="PAS_fold_3"/>
</dbReference>
<dbReference type="Pfam" id="PF00563">
    <property type="entry name" value="EAL"/>
    <property type="match status" value="1"/>
</dbReference>
<dbReference type="NCBIfam" id="TIGR00254">
    <property type="entry name" value="GGDEF"/>
    <property type="match status" value="1"/>
</dbReference>
<reference evidence="4 5" key="1">
    <citation type="submission" date="2019-12" db="EMBL/GenBank/DDBJ databases">
        <title>Roseobacter cerasinus sp. nov., isolated from seawater around aquaculture.</title>
        <authorList>
            <person name="Muramatsu S."/>
            <person name="Takabe Y."/>
            <person name="Mori K."/>
            <person name="Takaichi S."/>
            <person name="Hanada S."/>
        </authorList>
    </citation>
    <scope>NUCLEOTIDE SEQUENCE [LARGE SCALE GENOMIC DNA]</scope>
    <source>
        <strain evidence="4 5">AI77</strain>
    </source>
</reference>
<comment type="caution">
    <text evidence="4">The sequence shown here is derived from an EMBL/GenBank/DDBJ whole genome shotgun (WGS) entry which is preliminary data.</text>
</comment>
<accession>A0A640VW14</accession>
<gene>
    <name evidence="4" type="ORF">So717_33430</name>
</gene>
<dbReference type="Pfam" id="PF08447">
    <property type="entry name" value="PAS_3"/>
    <property type="match status" value="3"/>
</dbReference>
<dbReference type="SUPFAM" id="SSF141868">
    <property type="entry name" value="EAL domain-like"/>
    <property type="match status" value="1"/>
</dbReference>
<dbReference type="Gene3D" id="3.30.70.270">
    <property type="match status" value="1"/>
</dbReference>
<dbReference type="SUPFAM" id="SSF55073">
    <property type="entry name" value="Nucleotide cyclase"/>
    <property type="match status" value="1"/>
</dbReference>
<dbReference type="EMBL" id="BLIV01000007">
    <property type="protein sequence ID" value="GFE51590.1"/>
    <property type="molecule type" value="Genomic_DNA"/>
</dbReference>
<dbReference type="InterPro" id="IPR035919">
    <property type="entry name" value="EAL_sf"/>
</dbReference>
<dbReference type="InterPro" id="IPR000160">
    <property type="entry name" value="GGDEF_dom"/>
</dbReference>
<dbReference type="Gene3D" id="3.30.450.20">
    <property type="entry name" value="PAS domain"/>
    <property type="match status" value="4"/>
</dbReference>
<dbReference type="PANTHER" id="PTHR44757:SF2">
    <property type="entry name" value="BIOFILM ARCHITECTURE MAINTENANCE PROTEIN MBAA"/>
    <property type="match status" value="1"/>
</dbReference>
<dbReference type="AlphaFoldDB" id="A0A640VW14"/>
<dbReference type="PROSITE" id="PS50883">
    <property type="entry name" value="EAL"/>
    <property type="match status" value="1"/>
</dbReference>
<dbReference type="SMART" id="SM00091">
    <property type="entry name" value="PAS"/>
    <property type="match status" value="2"/>
</dbReference>
<dbReference type="CDD" id="cd01949">
    <property type="entry name" value="GGDEF"/>
    <property type="match status" value="1"/>
</dbReference>
<dbReference type="NCBIfam" id="TIGR00229">
    <property type="entry name" value="sensory_box"/>
    <property type="match status" value="1"/>
</dbReference>
<dbReference type="CDD" id="cd00130">
    <property type="entry name" value="PAS"/>
    <property type="match status" value="2"/>
</dbReference>
<evidence type="ECO:0000259" key="2">
    <source>
        <dbReference type="PROSITE" id="PS50883"/>
    </source>
</evidence>
<evidence type="ECO:0000313" key="4">
    <source>
        <dbReference type="EMBL" id="GFE51590.1"/>
    </source>
</evidence>
<dbReference type="InterPro" id="IPR001633">
    <property type="entry name" value="EAL_dom"/>
</dbReference>
<dbReference type="Proteomes" id="UP000436522">
    <property type="component" value="Unassembled WGS sequence"/>
</dbReference>
<evidence type="ECO:0000259" key="3">
    <source>
        <dbReference type="PROSITE" id="PS50887"/>
    </source>
</evidence>
<dbReference type="InterPro" id="IPR043128">
    <property type="entry name" value="Rev_trsase/Diguanyl_cyclase"/>
</dbReference>
<dbReference type="PROSITE" id="PS50887">
    <property type="entry name" value="GGDEF"/>
    <property type="match status" value="1"/>
</dbReference>
<evidence type="ECO:0000313" key="5">
    <source>
        <dbReference type="Proteomes" id="UP000436522"/>
    </source>
</evidence>
<protein>
    <submittedName>
        <fullName evidence="4">Uncharacterized protein</fullName>
    </submittedName>
</protein>
<dbReference type="PANTHER" id="PTHR44757">
    <property type="entry name" value="DIGUANYLATE CYCLASE DGCP"/>
    <property type="match status" value="1"/>
</dbReference>
<dbReference type="OrthoDB" id="9814202at2"/>